<evidence type="ECO:0000313" key="8">
    <source>
        <dbReference type="EMBL" id="KAJ5197997.1"/>
    </source>
</evidence>
<comment type="caution">
    <text evidence="8">The sequence shown here is derived from an EMBL/GenBank/DDBJ whole genome shotgun (WGS) entry which is preliminary data.</text>
</comment>
<dbReference type="AlphaFoldDB" id="A0A9W9JL87"/>
<gene>
    <name evidence="8" type="ORF">N7498_007114</name>
</gene>
<dbReference type="GO" id="GO:0003677">
    <property type="term" value="F:DNA binding"/>
    <property type="evidence" value="ECO:0007669"/>
    <property type="project" value="InterPro"/>
</dbReference>
<evidence type="ECO:0000313" key="9">
    <source>
        <dbReference type="Proteomes" id="UP001150904"/>
    </source>
</evidence>
<reference evidence="8" key="2">
    <citation type="journal article" date="2023" name="IMA Fungus">
        <title>Comparative genomic study of the Penicillium genus elucidates a diverse pangenome and 15 lateral gene transfer events.</title>
        <authorList>
            <person name="Petersen C."/>
            <person name="Sorensen T."/>
            <person name="Nielsen M.R."/>
            <person name="Sondergaard T.E."/>
            <person name="Sorensen J.L."/>
            <person name="Fitzpatrick D.A."/>
            <person name="Frisvad J.C."/>
            <person name="Nielsen K.L."/>
        </authorList>
    </citation>
    <scope>NUCLEOTIDE SEQUENCE</scope>
    <source>
        <strain evidence="8">IBT 15544</strain>
    </source>
</reference>
<feature type="region of interest" description="Disordered" evidence="6">
    <location>
        <begin position="1"/>
        <end position="23"/>
    </location>
</feature>
<accession>A0A9W9JL87</accession>
<comment type="subcellular location">
    <subcellularLocation>
        <location evidence="1">Nucleus</location>
    </subcellularLocation>
</comment>
<dbReference type="GO" id="GO:0000981">
    <property type="term" value="F:DNA-binding transcription factor activity, RNA polymerase II-specific"/>
    <property type="evidence" value="ECO:0007669"/>
    <property type="project" value="InterPro"/>
</dbReference>
<sequence>MMALSARFSTSSHVSGTDPRERGRGYAKECERLLDWNDVSLTTIQACVLLGAIAITNGNPASESIHYAVACRIAQLLDLPNCPVTSRVDQEVNIRMWWSLNMIDVWSSSGVRLPRLLTPKEDVPPPMDEIAFLGLTRSQGFDVTIEKKQQSSLLAEMVRLNRILLQINDLNIRASERELDAETILSNVENLSKQLDMWLEELPDHIRDTRRNMERYAAQGLGRVFVAIYLGYYHYGQMLFYRFLHEDSQRLTTHARHYAEKCKQHAGSLCDIVYASDEVPGCDVKYNMVGHVLVIASTVQIHSLLFEADDSNVTKAKTRLEKNFCFLTRLRDLWPTLDFCMDRLMAFHEACRNSADTSFRMDRWMVRFLVEFASPVSDKTSNSNVDNPWSLAGLGITPPEMEAI</sequence>
<dbReference type="GeneID" id="83181477"/>
<name>A0A9W9JL87_9EURO</name>
<dbReference type="EMBL" id="JAPQKR010000014">
    <property type="protein sequence ID" value="KAJ5197997.1"/>
    <property type="molecule type" value="Genomic_DNA"/>
</dbReference>
<evidence type="ECO:0000256" key="3">
    <source>
        <dbReference type="ARBA" id="ARBA00023015"/>
    </source>
</evidence>
<evidence type="ECO:0000256" key="5">
    <source>
        <dbReference type="ARBA" id="ARBA00023242"/>
    </source>
</evidence>
<reference evidence="8" key="1">
    <citation type="submission" date="2022-12" db="EMBL/GenBank/DDBJ databases">
        <authorList>
            <person name="Petersen C."/>
        </authorList>
    </citation>
    <scope>NUCLEOTIDE SEQUENCE</scope>
    <source>
        <strain evidence="8">IBT 15544</strain>
    </source>
</reference>
<keyword evidence="3" id="KW-0805">Transcription regulation</keyword>
<evidence type="ECO:0000256" key="4">
    <source>
        <dbReference type="ARBA" id="ARBA00023163"/>
    </source>
</evidence>
<proteinExistence type="predicted"/>
<evidence type="ECO:0000259" key="7">
    <source>
        <dbReference type="Pfam" id="PF04082"/>
    </source>
</evidence>
<dbReference type="GO" id="GO:0006351">
    <property type="term" value="P:DNA-templated transcription"/>
    <property type="evidence" value="ECO:0007669"/>
    <property type="project" value="InterPro"/>
</dbReference>
<dbReference type="RefSeq" id="XP_058306425.1">
    <property type="nucleotide sequence ID" value="XM_058454176.1"/>
</dbReference>
<organism evidence="8 9">
    <name type="scientific">Penicillium cinerascens</name>
    <dbReference type="NCBI Taxonomy" id="70096"/>
    <lineage>
        <taxon>Eukaryota</taxon>
        <taxon>Fungi</taxon>
        <taxon>Dikarya</taxon>
        <taxon>Ascomycota</taxon>
        <taxon>Pezizomycotina</taxon>
        <taxon>Eurotiomycetes</taxon>
        <taxon>Eurotiomycetidae</taxon>
        <taxon>Eurotiales</taxon>
        <taxon>Aspergillaceae</taxon>
        <taxon>Penicillium</taxon>
    </lineage>
</organism>
<dbReference type="Pfam" id="PF04082">
    <property type="entry name" value="Fungal_trans"/>
    <property type="match status" value="1"/>
</dbReference>
<dbReference type="GO" id="GO:0005634">
    <property type="term" value="C:nucleus"/>
    <property type="evidence" value="ECO:0007669"/>
    <property type="project" value="UniProtKB-SubCell"/>
</dbReference>
<dbReference type="PANTHER" id="PTHR47338">
    <property type="entry name" value="ZN(II)2CYS6 TRANSCRIPTION FACTOR (EUROFUNG)-RELATED"/>
    <property type="match status" value="1"/>
</dbReference>
<evidence type="ECO:0000256" key="6">
    <source>
        <dbReference type="SAM" id="MobiDB-lite"/>
    </source>
</evidence>
<keyword evidence="2" id="KW-0479">Metal-binding</keyword>
<evidence type="ECO:0000256" key="2">
    <source>
        <dbReference type="ARBA" id="ARBA00022723"/>
    </source>
</evidence>
<dbReference type="CDD" id="cd12148">
    <property type="entry name" value="fungal_TF_MHR"/>
    <property type="match status" value="1"/>
</dbReference>
<keyword evidence="9" id="KW-1185">Reference proteome</keyword>
<keyword evidence="4" id="KW-0804">Transcription</keyword>
<dbReference type="OrthoDB" id="1924787at2759"/>
<evidence type="ECO:0000256" key="1">
    <source>
        <dbReference type="ARBA" id="ARBA00004123"/>
    </source>
</evidence>
<feature type="domain" description="Xylanolytic transcriptional activator regulatory" evidence="7">
    <location>
        <begin position="1"/>
        <end position="199"/>
    </location>
</feature>
<dbReference type="InterPro" id="IPR050815">
    <property type="entry name" value="TF_fung"/>
</dbReference>
<dbReference type="GO" id="GO:0008270">
    <property type="term" value="F:zinc ion binding"/>
    <property type="evidence" value="ECO:0007669"/>
    <property type="project" value="InterPro"/>
</dbReference>
<dbReference type="Proteomes" id="UP001150904">
    <property type="component" value="Unassembled WGS sequence"/>
</dbReference>
<dbReference type="PANTHER" id="PTHR47338:SF16">
    <property type="entry name" value="TRANSCRIPTION FACTOR, PUTATIVE (AFU_ORTHOLOGUE AFUA_2G09360)-RELATED"/>
    <property type="match status" value="1"/>
</dbReference>
<protein>
    <recommendedName>
        <fullName evidence="7">Xylanolytic transcriptional activator regulatory domain-containing protein</fullName>
    </recommendedName>
</protein>
<dbReference type="InterPro" id="IPR007219">
    <property type="entry name" value="XnlR_reg_dom"/>
</dbReference>
<keyword evidence="5" id="KW-0539">Nucleus</keyword>